<proteinExistence type="predicted"/>
<protein>
    <submittedName>
        <fullName evidence="2">Uncharacterized protein</fullName>
    </submittedName>
</protein>
<feature type="compositionally biased region" description="Low complexity" evidence="1">
    <location>
        <begin position="59"/>
        <end position="77"/>
    </location>
</feature>
<organism evidence="2">
    <name type="scientific">Tanacetum cinerariifolium</name>
    <name type="common">Dalmatian daisy</name>
    <name type="synonym">Chrysanthemum cinerariifolium</name>
    <dbReference type="NCBI Taxonomy" id="118510"/>
    <lineage>
        <taxon>Eukaryota</taxon>
        <taxon>Viridiplantae</taxon>
        <taxon>Streptophyta</taxon>
        <taxon>Embryophyta</taxon>
        <taxon>Tracheophyta</taxon>
        <taxon>Spermatophyta</taxon>
        <taxon>Magnoliopsida</taxon>
        <taxon>eudicotyledons</taxon>
        <taxon>Gunneridae</taxon>
        <taxon>Pentapetalae</taxon>
        <taxon>asterids</taxon>
        <taxon>campanulids</taxon>
        <taxon>Asterales</taxon>
        <taxon>Asteraceae</taxon>
        <taxon>Asteroideae</taxon>
        <taxon>Anthemideae</taxon>
        <taxon>Anthemidinae</taxon>
        <taxon>Tanacetum</taxon>
    </lineage>
</organism>
<evidence type="ECO:0000256" key="1">
    <source>
        <dbReference type="SAM" id="MobiDB-lite"/>
    </source>
</evidence>
<feature type="non-terminal residue" evidence="2">
    <location>
        <position position="1"/>
    </location>
</feature>
<reference evidence="2" key="1">
    <citation type="journal article" date="2019" name="Sci. Rep.">
        <title>Draft genome of Tanacetum cinerariifolium, the natural source of mosquito coil.</title>
        <authorList>
            <person name="Yamashiro T."/>
            <person name="Shiraishi A."/>
            <person name="Satake H."/>
            <person name="Nakayama K."/>
        </authorList>
    </citation>
    <scope>NUCLEOTIDE SEQUENCE</scope>
</reference>
<name>A0A699URW1_TANCI</name>
<evidence type="ECO:0000313" key="2">
    <source>
        <dbReference type="EMBL" id="GFD24158.1"/>
    </source>
</evidence>
<gene>
    <name evidence="2" type="ORF">Tci_896127</name>
</gene>
<feature type="compositionally biased region" description="Low complexity" evidence="1">
    <location>
        <begin position="85"/>
        <end position="97"/>
    </location>
</feature>
<accession>A0A699URW1</accession>
<dbReference type="AlphaFoldDB" id="A0A699URW1"/>
<sequence>ARELLPAQSRAPQRDVQPVGVFEQRDDFGHWRVVEVEVPARPGRVQGRIDGAFGERRTAASSWRSGSRASRRAALARGARRRGWRSSSRPQPARARSGGAATTLYLPRSAPA</sequence>
<dbReference type="EMBL" id="BKCJ011350284">
    <property type="protein sequence ID" value="GFD24158.1"/>
    <property type="molecule type" value="Genomic_DNA"/>
</dbReference>
<feature type="region of interest" description="Disordered" evidence="1">
    <location>
        <begin position="57"/>
        <end position="112"/>
    </location>
</feature>
<comment type="caution">
    <text evidence="2">The sequence shown here is derived from an EMBL/GenBank/DDBJ whole genome shotgun (WGS) entry which is preliminary data.</text>
</comment>